<keyword evidence="3" id="KW-1185">Reference proteome</keyword>
<proteinExistence type="predicted"/>
<dbReference type="RefSeq" id="WP_147103662.1">
    <property type="nucleotide sequence ID" value="NZ_BJVJ01000009.1"/>
</dbReference>
<evidence type="ECO:0000313" key="3">
    <source>
        <dbReference type="Proteomes" id="UP000321685"/>
    </source>
</evidence>
<gene>
    <name evidence="2" type="ORF">PSU4_13760</name>
</gene>
<dbReference type="InterPro" id="IPR056131">
    <property type="entry name" value="DUF7714"/>
</dbReference>
<evidence type="ECO:0000313" key="2">
    <source>
        <dbReference type="EMBL" id="GEL22422.1"/>
    </source>
</evidence>
<dbReference type="OrthoDB" id="3612465at2"/>
<sequence length="334" mass="36671">MTSADTRRVPLPRTTTHDDPGTGAPTAPVAGFSGPNLIPNRYRGVSVTPIPDDVPLTEQALRAYLMGRDAYRRTRFVIARKHGDFSQVALLHVEHDTQGELFSPVTAVTMLARPDECTFVVDEAVDTGIPSDLVRCAREKAPGARVAVIQGRYAHISFVLEPRMLHVGVREVVPPEPAKLLDQARRILAVTENLPPMDLVGEVTDLADLATRLPDAHYLLPCRGSGGEVPGATVSYLDEHPEKADWTLLGCERSRQIHQWFYGEDPPRVDFCPKRTLEANPPTDGMVLTKCCLQEEHVESGPGWVSVPWGASLEHIREALALLAAQEEPPWAPV</sequence>
<dbReference type="AlphaFoldDB" id="A0A511DCA0"/>
<protein>
    <submittedName>
        <fullName evidence="2">Uncharacterized protein</fullName>
    </submittedName>
</protein>
<name>A0A511DCA0_9PSEU</name>
<dbReference type="EMBL" id="BJVJ01000009">
    <property type="protein sequence ID" value="GEL22422.1"/>
    <property type="molecule type" value="Genomic_DNA"/>
</dbReference>
<evidence type="ECO:0000256" key="1">
    <source>
        <dbReference type="SAM" id="MobiDB-lite"/>
    </source>
</evidence>
<accession>A0A511DCA0</accession>
<feature type="region of interest" description="Disordered" evidence="1">
    <location>
        <begin position="1"/>
        <end position="33"/>
    </location>
</feature>
<dbReference type="Pfam" id="PF24830">
    <property type="entry name" value="DUF7714"/>
    <property type="match status" value="1"/>
</dbReference>
<organism evidence="2 3">
    <name type="scientific">Pseudonocardia sulfidoxydans NBRC 16205</name>
    <dbReference type="NCBI Taxonomy" id="1223511"/>
    <lineage>
        <taxon>Bacteria</taxon>
        <taxon>Bacillati</taxon>
        <taxon>Actinomycetota</taxon>
        <taxon>Actinomycetes</taxon>
        <taxon>Pseudonocardiales</taxon>
        <taxon>Pseudonocardiaceae</taxon>
        <taxon>Pseudonocardia</taxon>
    </lineage>
</organism>
<reference evidence="2 3" key="1">
    <citation type="submission" date="2019-07" db="EMBL/GenBank/DDBJ databases">
        <title>Whole genome shotgun sequence of Pseudonocardia sulfidoxydans NBRC 16205.</title>
        <authorList>
            <person name="Hosoyama A."/>
            <person name="Uohara A."/>
            <person name="Ohji S."/>
            <person name="Ichikawa N."/>
        </authorList>
    </citation>
    <scope>NUCLEOTIDE SEQUENCE [LARGE SCALE GENOMIC DNA]</scope>
    <source>
        <strain evidence="2 3">NBRC 16205</strain>
    </source>
</reference>
<comment type="caution">
    <text evidence="2">The sequence shown here is derived from an EMBL/GenBank/DDBJ whole genome shotgun (WGS) entry which is preliminary data.</text>
</comment>
<dbReference type="Proteomes" id="UP000321685">
    <property type="component" value="Unassembled WGS sequence"/>
</dbReference>